<organism evidence="2 3">
    <name type="scientific">Solanum commersonii</name>
    <name type="common">Commerson's wild potato</name>
    <name type="synonym">Commerson's nightshade</name>
    <dbReference type="NCBI Taxonomy" id="4109"/>
    <lineage>
        <taxon>Eukaryota</taxon>
        <taxon>Viridiplantae</taxon>
        <taxon>Streptophyta</taxon>
        <taxon>Embryophyta</taxon>
        <taxon>Tracheophyta</taxon>
        <taxon>Spermatophyta</taxon>
        <taxon>Magnoliopsida</taxon>
        <taxon>eudicotyledons</taxon>
        <taxon>Gunneridae</taxon>
        <taxon>Pentapetalae</taxon>
        <taxon>asterids</taxon>
        <taxon>lamiids</taxon>
        <taxon>Solanales</taxon>
        <taxon>Solanaceae</taxon>
        <taxon>Solanoideae</taxon>
        <taxon>Solaneae</taxon>
        <taxon>Solanum</taxon>
    </lineage>
</organism>
<evidence type="ECO:0000313" key="3">
    <source>
        <dbReference type="Proteomes" id="UP000824120"/>
    </source>
</evidence>
<protein>
    <submittedName>
        <fullName evidence="2">Uncharacterized protein</fullName>
    </submittedName>
</protein>
<comment type="caution">
    <text evidence="2">The sequence shown here is derived from an EMBL/GenBank/DDBJ whole genome shotgun (WGS) entry which is preliminary data.</text>
</comment>
<feature type="compositionally biased region" description="Basic and acidic residues" evidence="1">
    <location>
        <begin position="1"/>
        <end position="15"/>
    </location>
</feature>
<dbReference type="EMBL" id="JACXVP010000008">
    <property type="protein sequence ID" value="KAG5590595.1"/>
    <property type="molecule type" value="Genomic_DNA"/>
</dbReference>
<reference evidence="2 3" key="1">
    <citation type="submission" date="2020-09" db="EMBL/GenBank/DDBJ databases">
        <title>De no assembly of potato wild relative species, Solanum commersonii.</title>
        <authorList>
            <person name="Cho K."/>
        </authorList>
    </citation>
    <scope>NUCLEOTIDE SEQUENCE [LARGE SCALE GENOMIC DNA]</scope>
    <source>
        <strain evidence="2">LZ3.2</strain>
        <tissue evidence="2">Leaf</tissue>
    </source>
</reference>
<dbReference type="OrthoDB" id="1252236at2759"/>
<evidence type="ECO:0000313" key="2">
    <source>
        <dbReference type="EMBL" id="KAG5590595.1"/>
    </source>
</evidence>
<evidence type="ECO:0000256" key="1">
    <source>
        <dbReference type="SAM" id="MobiDB-lite"/>
    </source>
</evidence>
<feature type="compositionally biased region" description="Low complexity" evidence="1">
    <location>
        <begin position="59"/>
        <end position="68"/>
    </location>
</feature>
<gene>
    <name evidence="2" type="ORF">H5410_041109</name>
</gene>
<name>A0A9J5XQN8_SOLCO</name>
<dbReference type="AlphaFoldDB" id="A0A9J5XQN8"/>
<feature type="region of interest" description="Disordered" evidence="1">
    <location>
        <begin position="1"/>
        <end position="88"/>
    </location>
</feature>
<sequence length="216" mass="23692">MSSSGDGDRHREHLGVSRTKQAKKKKSRRPIDAEDITGSISFAPERISHDTHLFDIPFGTPSPTGTSPQLSAMRIGDSSREQSDAMASTPPLTPCFLHPDVLPSYKATPSDTPDDTMHALAPDQKDRLGTTFERKASARLSSWLKKNWDSGERPDWMLPHVFDELGLEGIGSSHQSEALEGVQIAAMSAQIAKLTTALAESERRRVVEQESMSEIV</sequence>
<keyword evidence="3" id="KW-1185">Reference proteome</keyword>
<dbReference type="Proteomes" id="UP000824120">
    <property type="component" value="Chromosome 8"/>
</dbReference>
<proteinExistence type="predicted"/>
<accession>A0A9J5XQN8</accession>